<dbReference type="InterPro" id="IPR052893">
    <property type="entry name" value="TCS_response_regulator"/>
</dbReference>
<dbReference type="GO" id="GO:0000160">
    <property type="term" value="P:phosphorelay signal transduction system"/>
    <property type="evidence" value="ECO:0007669"/>
    <property type="project" value="InterPro"/>
</dbReference>
<dbReference type="PANTHER" id="PTHR44520">
    <property type="entry name" value="RESPONSE REGULATOR RCP1-RELATED"/>
    <property type="match status" value="1"/>
</dbReference>
<dbReference type="OrthoDB" id="5298756at2"/>
<dbReference type="PANTHER" id="PTHR44520:SF1">
    <property type="entry name" value="TWO-COMPONENT SYSTEM REGULATORY PROTEIN"/>
    <property type="match status" value="1"/>
</dbReference>
<evidence type="ECO:0000259" key="2">
    <source>
        <dbReference type="PROSITE" id="PS50110"/>
    </source>
</evidence>
<gene>
    <name evidence="3" type="ORF">C4K68_07455</name>
</gene>
<sequence>MTTNRPILLVEDNPDDEALALRAFRKCNIRNPIQIAHDGAEALALLLNDNEQNPISRHNLPAVMLLDLNLPRVSGLEVLQQVRAEPDTRHLPIVILTSSKQDEDLLASYHLGANSYVRKPVDFDEFARAVSQLGMYWLLINELPY</sequence>
<dbReference type="Gene3D" id="3.40.50.2300">
    <property type="match status" value="1"/>
</dbReference>
<dbReference type="PROSITE" id="PS50110">
    <property type="entry name" value="RESPONSE_REGULATORY"/>
    <property type="match status" value="1"/>
</dbReference>
<name>A0A2S5KTK3_9PROT</name>
<dbReference type="InterPro" id="IPR001789">
    <property type="entry name" value="Sig_transdc_resp-reg_receiver"/>
</dbReference>
<feature type="domain" description="Response regulatory" evidence="2">
    <location>
        <begin position="6"/>
        <end position="134"/>
    </location>
</feature>
<comment type="caution">
    <text evidence="3">The sequence shown here is derived from an EMBL/GenBank/DDBJ whole genome shotgun (WGS) entry which is preliminary data.</text>
</comment>
<keyword evidence="1" id="KW-0597">Phosphoprotein</keyword>
<organism evidence="3 4">
    <name type="scientific">Proteobacteria bacterium 228</name>
    <dbReference type="NCBI Taxonomy" id="2083153"/>
    <lineage>
        <taxon>Bacteria</taxon>
        <taxon>Pseudomonadati</taxon>
        <taxon>Pseudomonadota</taxon>
    </lineage>
</organism>
<evidence type="ECO:0000313" key="3">
    <source>
        <dbReference type="EMBL" id="PPC78078.1"/>
    </source>
</evidence>
<feature type="modified residue" description="4-aspartylphosphate" evidence="1">
    <location>
        <position position="67"/>
    </location>
</feature>
<dbReference type="AlphaFoldDB" id="A0A2S5KTK3"/>
<dbReference type="EMBL" id="PRLP01000021">
    <property type="protein sequence ID" value="PPC78078.1"/>
    <property type="molecule type" value="Genomic_DNA"/>
</dbReference>
<dbReference type="SUPFAM" id="SSF52172">
    <property type="entry name" value="CheY-like"/>
    <property type="match status" value="1"/>
</dbReference>
<dbReference type="InterPro" id="IPR011006">
    <property type="entry name" value="CheY-like_superfamily"/>
</dbReference>
<protein>
    <submittedName>
        <fullName evidence="3">Two-component system response regulator</fullName>
    </submittedName>
</protein>
<proteinExistence type="predicted"/>
<reference evidence="3 4" key="1">
    <citation type="submission" date="2018-02" db="EMBL/GenBank/DDBJ databases">
        <title>novel marine gammaproteobacteria from coastal saline agro ecosystem.</title>
        <authorList>
            <person name="Krishnan R."/>
            <person name="Ramesh Kumar N."/>
        </authorList>
    </citation>
    <scope>NUCLEOTIDE SEQUENCE [LARGE SCALE GENOMIC DNA]</scope>
    <source>
        <strain evidence="3 4">228</strain>
    </source>
</reference>
<dbReference type="CDD" id="cd17557">
    <property type="entry name" value="REC_Rcp-like"/>
    <property type="match status" value="1"/>
</dbReference>
<evidence type="ECO:0000256" key="1">
    <source>
        <dbReference type="PROSITE-ProRule" id="PRU00169"/>
    </source>
</evidence>
<dbReference type="Pfam" id="PF00072">
    <property type="entry name" value="Response_reg"/>
    <property type="match status" value="1"/>
</dbReference>
<accession>A0A2S5KTK3</accession>
<evidence type="ECO:0000313" key="4">
    <source>
        <dbReference type="Proteomes" id="UP000238196"/>
    </source>
</evidence>
<dbReference type="SMART" id="SM00448">
    <property type="entry name" value="REC"/>
    <property type="match status" value="1"/>
</dbReference>
<dbReference type="Proteomes" id="UP000238196">
    <property type="component" value="Unassembled WGS sequence"/>
</dbReference>